<dbReference type="EMBL" id="JAJSOF020000023">
    <property type="protein sequence ID" value="KAJ4436004.1"/>
    <property type="molecule type" value="Genomic_DNA"/>
</dbReference>
<proteinExistence type="predicted"/>
<evidence type="ECO:0000313" key="3">
    <source>
        <dbReference type="Proteomes" id="UP001148838"/>
    </source>
</evidence>
<sequence length="243" mass="27613">MIKFLIEAPDDTYLMMKVVMIMGIAGACRRDEITNLTIDDIEDRGSVIVVNIPNTKTKISRTFTIIDKPGEEVHFLEIFRKYVNLRPINAASRRFSHRFSNGKCTNQVVGINTIGRVPSNIAKFLNLNDPDSYTGHAFRRTSVTLLANTGADILALNGMVVGSLRRWQRDTSNILSTIKYRVPKRFCTTKATLVLGFTKLQPQSPVHRLPARRRVYQMLLSIVLMLQLRRKLGNQYSCKKVSQ</sequence>
<dbReference type="SUPFAM" id="SSF56349">
    <property type="entry name" value="DNA breaking-rejoining enzymes"/>
    <property type="match status" value="1"/>
</dbReference>
<name>A0ABQ8SPA4_PERAM</name>
<protein>
    <recommendedName>
        <fullName evidence="4">Tyr recombinase domain-containing protein</fullName>
    </recommendedName>
</protein>
<keyword evidence="3" id="KW-1185">Reference proteome</keyword>
<dbReference type="InterPro" id="IPR011010">
    <property type="entry name" value="DNA_brk_join_enz"/>
</dbReference>
<dbReference type="CDD" id="cd00397">
    <property type="entry name" value="DNA_BRE_C"/>
    <property type="match status" value="1"/>
</dbReference>
<dbReference type="PROSITE" id="PS51257">
    <property type="entry name" value="PROKAR_LIPOPROTEIN"/>
    <property type="match status" value="1"/>
</dbReference>
<evidence type="ECO:0008006" key="4">
    <source>
        <dbReference type="Google" id="ProtNLM"/>
    </source>
</evidence>
<gene>
    <name evidence="2" type="ORF">ANN_18628</name>
</gene>
<accession>A0ABQ8SPA4</accession>
<dbReference type="Gene3D" id="1.10.443.10">
    <property type="entry name" value="Intergrase catalytic core"/>
    <property type="match status" value="1"/>
</dbReference>
<organism evidence="2 3">
    <name type="scientific">Periplaneta americana</name>
    <name type="common">American cockroach</name>
    <name type="synonym">Blatta americana</name>
    <dbReference type="NCBI Taxonomy" id="6978"/>
    <lineage>
        <taxon>Eukaryota</taxon>
        <taxon>Metazoa</taxon>
        <taxon>Ecdysozoa</taxon>
        <taxon>Arthropoda</taxon>
        <taxon>Hexapoda</taxon>
        <taxon>Insecta</taxon>
        <taxon>Pterygota</taxon>
        <taxon>Neoptera</taxon>
        <taxon>Polyneoptera</taxon>
        <taxon>Dictyoptera</taxon>
        <taxon>Blattodea</taxon>
        <taxon>Blattoidea</taxon>
        <taxon>Blattidae</taxon>
        <taxon>Blattinae</taxon>
        <taxon>Periplaneta</taxon>
    </lineage>
</organism>
<evidence type="ECO:0000256" key="1">
    <source>
        <dbReference type="ARBA" id="ARBA00023172"/>
    </source>
</evidence>
<comment type="caution">
    <text evidence="2">The sequence shown here is derived from an EMBL/GenBank/DDBJ whole genome shotgun (WGS) entry which is preliminary data.</text>
</comment>
<evidence type="ECO:0000313" key="2">
    <source>
        <dbReference type="EMBL" id="KAJ4436004.1"/>
    </source>
</evidence>
<reference evidence="2 3" key="1">
    <citation type="journal article" date="2022" name="Allergy">
        <title>Genome assembly and annotation of Periplaneta americana reveal a comprehensive cockroach allergen profile.</title>
        <authorList>
            <person name="Wang L."/>
            <person name="Xiong Q."/>
            <person name="Saelim N."/>
            <person name="Wang L."/>
            <person name="Nong W."/>
            <person name="Wan A.T."/>
            <person name="Shi M."/>
            <person name="Liu X."/>
            <person name="Cao Q."/>
            <person name="Hui J.H.L."/>
            <person name="Sookrung N."/>
            <person name="Leung T.F."/>
            <person name="Tungtrongchitr A."/>
            <person name="Tsui S.K.W."/>
        </authorList>
    </citation>
    <scope>NUCLEOTIDE SEQUENCE [LARGE SCALE GENOMIC DNA]</scope>
    <source>
        <strain evidence="2">PWHHKU_190912</strain>
    </source>
</reference>
<keyword evidence="1" id="KW-0233">DNA recombination</keyword>
<dbReference type="Proteomes" id="UP001148838">
    <property type="component" value="Unassembled WGS sequence"/>
</dbReference>
<dbReference type="InterPro" id="IPR013762">
    <property type="entry name" value="Integrase-like_cat_sf"/>
</dbReference>